<dbReference type="EMBL" id="CAJOBJ010024385">
    <property type="protein sequence ID" value="CAF4234930.1"/>
    <property type="molecule type" value="Genomic_DNA"/>
</dbReference>
<evidence type="ECO:0000259" key="8">
    <source>
        <dbReference type="PROSITE" id="PS50235"/>
    </source>
</evidence>
<dbReference type="GO" id="GO:0016579">
    <property type="term" value="P:protein deubiquitination"/>
    <property type="evidence" value="ECO:0007669"/>
    <property type="project" value="InterPro"/>
</dbReference>
<reference evidence="9" key="1">
    <citation type="submission" date="2021-02" db="EMBL/GenBank/DDBJ databases">
        <authorList>
            <person name="Nowell W R."/>
        </authorList>
    </citation>
    <scope>NUCLEOTIDE SEQUENCE</scope>
</reference>
<comment type="caution">
    <text evidence="9">The sequence shown here is derived from an EMBL/GenBank/DDBJ whole genome shotgun (WGS) entry which is preliminary data.</text>
</comment>
<dbReference type="InterPro" id="IPR018200">
    <property type="entry name" value="USP_CS"/>
</dbReference>
<dbReference type="AlphaFoldDB" id="A0A8S2SJS2"/>
<dbReference type="GO" id="GO:0006508">
    <property type="term" value="P:proteolysis"/>
    <property type="evidence" value="ECO:0007669"/>
    <property type="project" value="UniProtKB-KW"/>
</dbReference>
<dbReference type="InterPro" id="IPR038765">
    <property type="entry name" value="Papain-like_cys_pep_sf"/>
</dbReference>
<dbReference type="PROSITE" id="PS50235">
    <property type="entry name" value="USP_3"/>
    <property type="match status" value="1"/>
</dbReference>
<evidence type="ECO:0000256" key="5">
    <source>
        <dbReference type="ARBA" id="ARBA00022786"/>
    </source>
</evidence>
<keyword evidence="7" id="KW-0788">Thiol protease</keyword>
<dbReference type="EC" id="3.4.19.12" evidence="3"/>
<dbReference type="InterPro" id="IPR028889">
    <property type="entry name" value="USP"/>
</dbReference>
<keyword evidence="4" id="KW-0645">Protease</keyword>
<proteinExistence type="inferred from homology"/>
<evidence type="ECO:0000256" key="7">
    <source>
        <dbReference type="ARBA" id="ARBA00022807"/>
    </source>
</evidence>
<dbReference type="SUPFAM" id="SSF54001">
    <property type="entry name" value="Cysteine proteinases"/>
    <property type="match status" value="1"/>
</dbReference>
<dbReference type="PANTHER" id="PTHR24006">
    <property type="entry name" value="UBIQUITIN CARBOXYL-TERMINAL HYDROLASE"/>
    <property type="match status" value="1"/>
</dbReference>
<dbReference type="GO" id="GO:0004843">
    <property type="term" value="F:cysteine-type deubiquitinase activity"/>
    <property type="evidence" value="ECO:0007669"/>
    <property type="project" value="UniProtKB-EC"/>
</dbReference>
<dbReference type="InterPro" id="IPR050164">
    <property type="entry name" value="Peptidase_C19"/>
</dbReference>
<evidence type="ECO:0000256" key="6">
    <source>
        <dbReference type="ARBA" id="ARBA00022801"/>
    </source>
</evidence>
<evidence type="ECO:0000313" key="9">
    <source>
        <dbReference type="EMBL" id="CAF4234930.1"/>
    </source>
</evidence>
<protein>
    <recommendedName>
        <fullName evidence="3">ubiquitinyl hydrolase 1</fullName>
        <ecNumber evidence="3">3.4.19.12</ecNumber>
    </recommendedName>
</protein>
<accession>A0A8S2SJS2</accession>
<keyword evidence="6" id="KW-0378">Hydrolase</keyword>
<comment type="similarity">
    <text evidence="2">Belongs to the peptidase C19 family.</text>
</comment>
<dbReference type="GO" id="GO:0005829">
    <property type="term" value="C:cytosol"/>
    <property type="evidence" value="ECO:0007669"/>
    <property type="project" value="TreeGrafter"/>
</dbReference>
<evidence type="ECO:0000256" key="4">
    <source>
        <dbReference type="ARBA" id="ARBA00022670"/>
    </source>
</evidence>
<dbReference type="CDD" id="cd02257">
    <property type="entry name" value="Peptidase_C19"/>
    <property type="match status" value="1"/>
</dbReference>
<feature type="non-terminal residue" evidence="9">
    <location>
        <position position="85"/>
    </location>
</feature>
<dbReference type="Gene3D" id="3.90.70.10">
    <property type="entry name" value="Cysteine proteinases"/>
    <property type="match status" value="1"/>
</dbReference>
<dbReference type="PROSITE" id="PS00973">
    <property type="entry name" value="USP_2"/>
    <property type="match status" value="1"/>
</dbReference>
<evidence type="ECO:0000256" key="3">
    <source>
        <dbReference type="ARBA" id="ARBA00012759"/>
    </source>
</evidence>
<keyword evidence="5" id="KW-0833">Ubl conjugation pathway</keyword>
<evidence type="ECO:0000256" key="2">
    <source>
        <dbReference type="ARBA" id="ARBA00009085"/>
    </source>
</evidence>
<evidence type="ECO:0000256" key="1">
    <source>
        <dbReference type="ARBA" id="ARBA00000707"/>
    </source>
</evidence>
<dbReference type="Proteomes" id="UP000681720">
    <property type="component" value="Unassembled WGS sequence"/>
</dbReference>
<dbReference type="PANTHER" id="PTHR24006:SF888">
    <property type="entry name" value="UBIQUITIN CARBOXYL-TERMINAL HYDROLASE 30"/>
    <property type="match status" value="1"/>
</dbReference>
<name>A0A8S2SJS2_9BILA</name>
<gene>
    <name evidence="9" type="ORF">GIL414_LOCUS23011</name>
</gene>
<organism evidence="9 10">
    <name type="scientific">Rotaria magnacalcarata</name>
    <dbReference type="NCBI Taxonomy" id="392030"/>
    <lineage>
        <taxon>Eukaryota</taxon>
        <taxon>Metazoa</taxon>
        <taxon>Spiralia</taxon>
        <taxon>Gnathifera</taxon>
        <taxon>Rotifera</taxon>
        <taxon>Eurotatoria</taxon>
        <taxon>Bdelloidea</taxon>
        <taxon>Philodinida</taxon>
        <taxon>Philodinidae</taxon>
        <taxon>Rotaria</taxon>
    </lineage>
</organism>
<dbReference type="InterPro" id="IPR001394">
    <property type="entry name" value="Peptidase_C19_UCH"/>
</dbReference>
<dbReference type="Pfam" id="PF00443">
    <property type="entry name" value="UCH"/>
    <property type="match status" value="1"/>
</dbReference>
<feature type="domain" description="USP" evidence="8">
    <location>
        <begin position="1"/>
        <end position="85"/>
    </location>
</feature>
<dbReference type="GO" id="GO:0005634">
    <property type="term" value="C:nucleus"/>
    <property type="evidence" value="ECO:0007669"/>
    <property type="project" value="TreeGrafter"/>
</dbReference>
<comment type="catalytic activity">
    <reaction evidence="1">
        <text>Thiol-dependent hydrolysis of ester, thioester, amide, peptide and isopeptide bonds formed by the C-terminal Gly of ubiquitin (a 76-residue protein attached to proteins as an intracellular targeting signal).</text>
        <dbReference type="EC" id="3.4.19.12"/>
    </reaction>
</comment>
<sequence length="85" mass="9774">MEIGSTPPVLLISLKRFKSNGDGKLHSEIEYEELLHLDEWLSKNCLNNISDKQKIYQLFAVVIHTGNNMSNGHYMCYVKNQCTDD</sequence>
<evidence type="ECO:0000313" key="10">
    <source>
        <dbReference type="Proteomes" id="UP000681720"/>
    </source>
</evidence>